<keyword evidence="4" id="KW-0472">Membrane</keyword>
<comment type="subcellular location">
    <subcellularLocation>
        <location evidence="1">Membrane</location>
    </subcellularLocation>
</comment>
<keyword evidence="7" id="KW-1185">Reference proteome</keyword>
<evidence type="ECO:0000256" key="5">
    <source>
        <dbReference type="SAM" id="MobiDB-lite"/>
    </source>
</evidence>
<organism evidence="6 7">
    <name type="scientific">Anabarilius grahami</name>
    <name type="common">Kanglang fish</name>
    <name type="synonym">Barilius grahami</name>
    <dbReference type="NCBI Taxonomy" id="495550"/>
    <lineage>
        <taxon>Eukaryota</taxon>
        <taxon>Metazoa</taxon>
        <taxon>Chordata</taxon>
        <taxon>Craniata</taxon>
        <taxon>Vertebrata</taxon>
        <taxon>Euteleostomi</taxon>
        <taxon>Actinopterygii</taxon>
        <taxon>Neopterygii</taxon>
        <taxon>Teleostei</taxon>
        <taxon>Ostariophysi</taxon>
        <taxon>Cypriniformes</taxon>
        <taxon>Xenocyprididae</taxon>
        <taxon>Xenocypridinae</taxon>
        <taxon>Xenocypridinae incertae sedis</taxon>
        <taxon>Anabarilius</taxon>
    </lineage>
</organism>
<dbReference type="InterPro" id="IPR026910">
    <property type="entry name" value="Shisa"/>
</dbReference>
<name>A0A3N0YZF3_ANAGA</name>
<dbReference type="GO" id="GO:0014069">
    <property type="term" value="C:postsynaptic density"/>
    <property type="evidence" value="ECO:0007669"/>
    <property type="project" value="TreeGrafter"/>
</dbReference>
<gene>
    <name evidence="6" type="ORF">DPX16_19196</name>
</gene>
<keyword evidence="3" id="KW-1133">Transmembrane helix</keyword>
<accession>A0A3N0YZF3</accession>
<dbReference type="AlphaFoldDB" id="A0A3N0YZF3"/>
<reference evidence="6 7" key="1">
    <citation type="submission" date="2018-10" db="EMBL/GenBank/DDBJ databases">
        <title>Genome assembly for a Yunnan-Guizhou Plateau 3E fish, Anabarilius grahami (Regan), and its evolutionary and genetic applications.</title>
        <authorList>
            <person name="Jiang W."/>
        </authorList>
    </citation>
    <scope>NUCLEOTIDE SEQUENCE [LARGE SCALE GENOMIC DNA]</scope>
    <source>
        <strain evidence="6">AG-KIZ</strain>
        <tissue evidence="6">Muscle</tissue>
    </source>
</reference>
<dbReference type="GO" id="GO:0032281">
    <property type="term" value="C:AMPA glutamate receptor complex"/>
    <property type="evidence" value="ECO:0007669"/>
    <property type="project" value="TreeGrafter"/>
</dbReference>
<dbReference type="PANTHER" id="PTHR31774">
    <property type="entry name" value="PROTEIN SHISA-9-RELATED"/>
    <property type="match status" value="1"/>
</dbReference>
<feature type="region of interest" description="Disordered" evidence="5">
    <location>
        <begin position="1"/>
        <end position="20"/>
    </location>
</feature>
<dbReference type="GO" id="GO:0032591">
    <property type="term" value="C:dendritic spine membrane"/>
    <property type="evidence" value="ECO:0007669"/>
    <property type="project" value="TreeGrafter"/>
</dbReference>
<evidence type="ECO:0000313" key="7">
    <source>
        <dbReference type="Proteomes" id="UP000281406"/>
    </source>
</evidence>
<dbReference type="Proteomes" id="UP000281406">
    <property type="component" value="Unassembled WGS sequence"/>
</dbReference>
<dbReference type="GO" id="GO:0048172">
    <property type="term" value="P:regulation of short-term neuronal synaptic plasticity"/>
    <property type="evidence" value="ECO:0007669"/>
    <property type="project" value="TreeGrafter"/>
</dbReference>
<dbReference type="OrthoDB" id="9996010at2759"/>
<sequence>MDFSQHHSPPVPFQPMSMHPKDKSYLHQVLPSHDIHSPLSISIPTNQLERTRIPKTITHPQLSSSAFKAWDSGQRHVHRQISHPGHSVRRQIYNNRRQYSIETLPEFISQPTGYGGQPLYQLHPKLKAYQTNSKTEVTV</sequence>
<keyword evidence="2" id="KW-0812">Transmembrane</keyword>
<evidence type="ECO:0000313" key="6">
    <source>
        <dbReference type="EMBL" id="ROL51677.1"/>
    </source>
</evidence>
<dbReference type="EMBL" id="RJVU01018281">
    <property type="protein sequence ID" value="ROL51677.1"/>
    <property type="molecule type" value="Genomic_DNA"/>
</dbReference>
<comment type="caution">
    <text evidence="6">The sequence shown here is derived from an EMBL/GenBank/DDBJ whole genome shotgun (WGS) entry which is preliminary data.</text>
</comment>
<protein>
    <submittedName>
        <fullName evidence="6">Uncharacterized protein</fullName>
    </submittedName>
</protein>
<dbReference type="PANTHER" id="PTHR31774:SF14">
    <property type="entry name" value="PROTEIN SHISA-8"/>
    <property type="match status" value="1"/>
</dbReference>
<evidence type="ECO:0000256" key="1">
    <source>
        <dbReference type="ARBA" id="ARBA00004370"/>
    </source>
</evidence>
<evidence type="ECO:0000256" key="2">
    <source>
        <dbReference type="ARBA" id="ARBA00022692"/>
    </source>
</evidence>
<evidence type="ECO:0000256" key="4">
    <source>
        <dbReference type="ARBA" id="ARBA00023136"/>
    </source>
</evidence>
<evidence type="ECO:0000256" key="3">
    <source>
        <dbReference type="ARBA" id="ARBA00022989"/>
    </source>
</evidence>
<dbReference type="GO" id="GO:0045211">
    <property type="term" value="C:postsynaptic membrane"/>
    <property type="evidence" value="ECO:0007669"/>
    <property type="project" value="TreeGrafter"/>
</dbReference>
<proteinExistence type="predicted"/>